<dbReference type="HOGENOM" id="CLU_201521_1_0_1"/>
<dbReference type="OrthoDB" id="5953030at2759"/>
<evidence type="ECO:0000313" key="2">
    <source>
        <dbReference type="Proteomes" id="UP000000305"/>
    </source>
</evidence>
<dbReference type="InParanoid" id="E9HQA0"/>
<protein>
    <submittedName>
        <fullName evidence="1">Uncharacterized protein</fullName>
    </submittedName>
</protein>
<dbReference type="KEGG" id="dpx:DAPPUDRAFT_18105"/>
<dbReference type="Proteomes" id="UP000000305">
    <property type="component" value="Unassembled WGS sequence"/>
</dbReference>
<gene>
    <name evidence="1" type="ORF">DAPPUDRAFT_18105</name>
</gene>
<dbReference type="PhylomeDB" id="E9HQA0"/>
<organism evidence="1 2">
    <name type="scientific">Daphnia pulex</name>
    <name type="common">Water flea</name>
    <dbReference type="NCBI Taxonomy" id="6669"/>
    <lineage>
        <taxon>Eukaryota</taxon>
        <taxon>Metazoa</taxon>
        <taxon>Ecdysozoa</taxon>
        <taxon>Arthropoda</taxon>
        <taxon>Crustacea</taxon>
        <taxon>Branchiopoda</taxon>
        <taxon>Diplostraca</taxon>
        <taxon>Cladocera</taxon>
        <taxon>Anomopoda</taxon>
        <taxon>Daphniidae</taxon>
        <taxon>Daphnia</taxon>
    </lineage>
</organism>
<name>E9HQA0_DAPPU</name>
<dbReference type="AlphaFoldDB" id="E9HQA0"/>
<proteinExistence type="predicted"/>
<dbReference type="EMBL" id="GL732716">
    <property type="protein sequence ID" value="EFX66095.1"/>
    <property type="molecule type" value="Genomic_DNA"/>
</dbReference>
<sequence>LITAKPRSKTYGSRSFTVYAPKLWNSLPSTVRNATSLAQFCSRLKTHFITVAF</sequence>
<feature type="non-terminal residue" evidence="1">
    <location>
        <position position="53"/>
    </location>
</feature>
<accession>E9HQA0</accession>
<reference evidence="1 2" key="1">
    <citation type="journal article" date="2011" name="Science">
        <title>The ecoresponsive genome of Daphnia pulex.</title>
        <authorList>
            <person name="Colbourne J.K."/>
            <person name="Pfrender M.E."/>
            <person name="Gilbert D."/>
            <person name="Thomas W.K."/>
            <person name="Tucker A."/>
            <person name="Oakley T.H."/>
            <person name="Tokishita S."/>
            <person name="Aerts A."/>
            <person name="Arnold G.J."/>
            <person name="Basu M.K."/>
            <person name="Bauer D.J."/>
            <person name="Caceres C.E."/>
            <person name="Carmel L."/>
            <person name="Casola C."/>
            <person name="Choi J.H."/>
            <person name="Detter J.C."/>
            <person name="Dong Q."/>
            <person name="Dusheyko S."/>
            <person name="Eads B.D."/>
            <person name="Frohlich T."/>
            <person name="Geiler-Samerotte K.A."/>
            <person name="Gerlach D."/>
            <person name="Hatcher P."/>
            <person name="Jogdeo S."/>
            <person name="Krijgsveld J."/>
            <person name="Kriventseva E.V."/>
            <person name="Kultz D."/>
            <person name="Laforsch C."/>
            <person name="Lindquist E."/>
            <person name="Lopez J."/>
            <person name="Manak J.R."/>
            <person name="Muller J."/>
            <person name="Pangilinan J."/>
            <person name="Patwardhan R.P."/>
            <person name="Pitluck S."/>
            <person name="Pritham E.J."/>
            <person name="Rechtsteiner A."/>
            <person name="Rho M."/>
            <person name="Rogozin I.B."/>
            <person name="Sakarya O."/>
            <person name="Salamov A."/>
            <person name="Schaack S."/>
            <person name="Shapiro H."/>
            <person name="Shiga Y."/>
            <person name="Skalitzky C."/>
            <person name="Smith Z."/>
            <person name="Souvorov A."/>
            <person name="Sung W."/>
            <person name="Tang Z."/>
            <person name="Tsuchiya D."/>
            <person name="Tu H."/>
            <person name="Vos H."/>
            <person name="Wang M."/>
            <person name="Wolf Y.I."/>
            <person name="Yamagata H."/>
            <person name="Yamada T."/>
            <person name="Ye Y."/>
            <person name="Shaw J.R."/>
            <person name="Andrews J."/>
            <person name="Crease T.J."/>
            <person name="Tang H."/>
            <person name="Lucas S.M."/>
            <person name="Robertson H.M."/>
            <person name="Bork P."/>
            <person name="Koonin E.V."/>
            <person name="Zdobnov E.M."/>
            <person name="Grigoriev I.V."/>
            <person name="Lynch M."/>
            <person name="Boore J.L."/>
        </authorList>
    </citation>
    <scope>NUCLEOTIDE SEQUENCE [LARGE SCALE GENOMIC DNA]</scope>
</reference>
<keyword evidence="2" id="KW-1185">Reference proteome</keyword>
<feature type="non-terminal residue" evidence="1">
    <location>
        <position position="1"/>
    </location>
</feature>
<evidence type="ECO:0000313" key="1">
    <source>
        <dbReference type="EMBL" id="EFX66095.1"/>
    </source>
</evidence>